<name>X0S7M5_9ZZZZ</name>
<reference evidence="1" key="1">
    <citation type="journal article" date="2014" name="Front. Microbiol.">
        <title>High frequency of phylogenetically diverse reductive dehalogenase-homologous genes in deep subseafloor sedimentary metagenomes.</title>
        <authorList>
            <person name="Kawai M."/>
            <person name="Futagami T."/>
            <person name="Toyoda A."/>
            <person name="Takaki Y."/>
            <person name="Nishi S."/>
            <person name="Hori S."/>
            <person name="Arai W."/>
            <person name="Tsubouchi T."/>
            <person name="Morono Y."/>
            <person name="Uchiyama I."/>
            <person name="Ito T."/>
            <person name="Fujiyama A."/>
            <person name="Inagaki F."/>
            <person name="Takami H."/>
        </authorList>
    </citation>
    <scope>NUCLEOTIDE SEQUENCE</scope>
    <source>
        <strain evidence="1">Expedition CK06-06</strain>
    </source>
</reference>
<gene>
    <name evidence="1" type="ORF">S01H1_07854</name>
</gene>
<sequence>WTVIGAELETVNNIFIDKDIEPGVSYIYAVDIEDMHRQRSRLSMQIQAQIKANVSCMAREIPVKFISEPGAVIDLPTIILNRKNMFIFEEMIANSNFKIIPKTTYAEIEKDFIIKVTSLDNRKSKNIKLTLKTEPAQEVNVPTLIVGGEGSGISNEVIAAGLL</sequence>
<organism evidence="1">
    <name type="scientific">marine sediment metagenome</name>
    <dbReference type="NCBI Taxonomy" id="412755"/>
    <lineage>
        <taxon>unclassified sequences</taxon>
        <taxon>metagenomes</taxon>
        <taxon>ecological metagenomes</taxon>
    </lineage>
</organism>
<comment type="caution">
    <text evidence="1">The sequence shown here is derived from an EMBL/GenBank/DDBJ whole genome shotgun (WGS) entry which is preliminary data.</text>
</comment>
<protein>
    <submittedName>
        <fullName evidence="1">Uncharacterized protein</fullName>
    </submittedName>
</protein>
<evidence type="ECO:0000313" key="1">
    <source>
        <dbReference type="EMBL" id="GAF71942.1"/>
    </source>
</evidence>
<feature type="non-terminal residue" evidence="1">
    <location>
        <position position="1"/>
    </location>
</feature>
<dbReference type="EMBL" id="BARS01004029">
    <property type="protein sequence ID" value="GAF71942.1"/>
    <property type="molecule type" value="Genomic_DNA"/>
</dbReference>
<dbReference type="AlphaFoldDB" id="X0S7M5"/>
<accession>X0S7M5</accession>
<proteinExistence type="predicted"/>